<organism evidence="10 11">
    <name type="scientific">Halomarina ordinaria</name>
    <dbReference type="NCBI Taxonomy" id="3033939"/>
    <lineage>
        <taxon>Archaea</taxon>
        <taxon>Methanobacteriati</taxon>
        <taxon>Methanobacteriota</taxon>
        <taxon>Stenosarchaea group</taxon>
        <taxon>Halobacteria</taxon>
        <taxon>Halobacteriales</taxon>
        <taxon>Natronomonadaceae</taxon>
        <taxon>Halomarina</taxon>
    </lineage>
</organism>
<feature type="transmembrane region" description="Helical" evidence="7">
    <location>
        <begin position="12"/>
        <end position="31"/>
    </location>
</feature>
<feature type="transmembrane region" description="Helical" evidence="7">
    <location>
        <begin position="43"/>
        <end position="61"/>
    </location>
</feature>
<feature type="transmembrane region" description="Helical" evidence="7">
    <location>
        <begin position="131"/>
        <end position="156"/>
    </location>
</feature>
<evidence type="ECO:0000256" key="1">
    <source>
        <dbReference type="ARBA" id="ARBA00004651"/>
    </source>
</evidence>
<evidence type="ECO:0000259" key="8">
    <source>
        <dbReference type="Pfam" id="PF01478"/>
    </source>
</evidence>
<dbReference type="Gene3D" id="1.20.120.1220">
    <property type="match status" value="1"/>
</dbReference>
<dbReference type="PANTHER" id="PTHR36506:SF1">
    <property type="entry name" value="PREFLAGELLIN PEPTIDASE"/>
    <property type="match status" value="1"/>
</dbReference>
<evidence type="ECO:0000313" key="11">
    <source>
        <dbReference type="Proteomes" id="UP001596406"/>
    </source>
</evidence>
<keyword evidence="4 7" id="KW-1133">Transmembrane helix</keyword>
<evidence type="ECO:0000256" key="6">
    <source>
        <dbReference type="SAM" id="MobiDB-lite"/>
    </source>
</evidence>
<feature type="region of interest" description="Disordered" evidence="6">
    <location>
        <begin position="224"/>
        <end position="260"/>
    </location>
</feature>
<evidence type="ECO:0000259" key="9">
    <source>
        <dbReference type="Pfam" id="PF06847"/>
    </source>
</evidence>
<dbReference type="InterPro" id="IPR052218">
    <property type="entry name" value="Preflagellin_Peptidase"/>
</dbReference>
<dbReference type="GO" id="GO:0016787">
    <property type="term" value="F:hydrolase activity"/>
    <property type="evidence" value="ECO:0007669"/>
    <property type="project" value="UniProtKB-KW"/>
</dbReference>
<comment type="caution">
    <text evidence="10">The sequence shown here is derived from an EMBL/GenBank/DDBJ whole genome shotgun (WGS) entry which is preliminary data.</text>
</comment>
<keyword evidence="3 7" id="KW-0812">Transmembrane</keyword>
<keyword evidence="2" id="KW-1003">Cell membrane</keyword>
<reference evidence="10 11" key="1">
    <citation type="journal article" date="2019" name="Int. J. Syst. Evol. Microbiol.">
        <title>The Global Catalogue of Microorganisms (GCM) 10K type strain sequencing project: providing services to taxonomists for standard genome sequencing and annotation.</title>
        <authorList>
            <consortium name="The Broad Institute Genomics Platform"/>
            <consortium name="The Broad Institute Genome Sequencing Center for Infectious Disease"/>
            <person name="Wu L."/>
            <person name="Ma J."/>
        </authorList>
    </citation>
    <scope>NUCLEOTIDE SEQUENCE [LARGE SCALE GENOMIC DNA]</scope>
    <source>
        <strain evidence="10 11">PSRA2</strain>
    </source>
</reference>
<comment type="subcellular location">
    <subcellularLocation>
        <location evidence="1">Cell membrane</location>
        <topology evidence="1">Multi-pass membrane protein</topology>
    </subcellularLocation>
</comment>
<keyword evidence="10" id="KW-0378">Hydrolase</keyword>
<name>A0ABD5UA14_9EURY</name>
<dbReference type="EC" id="3.4.23.-" evidence="10"/>
<dbReference type="Pfam" id="PF06847">
    <property type="entry name" value="Arc_PepC_II"/>
    <property type="match status" value="1"/>
</dbReference>
<sequence>MVHALAVAPPFGGVPDLLRLLAVPVFAWAAYRDLRTRRVSNATWLPLVAVGALALALDALALLDAPGLARRVFVVRLAVSLGLVAPLGYLFWRLGGFGGADAKALMTLALLFPSAPAYALGDLVFPLAPGALGVLSLSVLTNAVLVGLAYPLALAGRNLLDGHRSRWLFVGRPVPSERADREYGRLLGSPGDDRGGLDLDALRMYLRWRGTSLSTLRADATTYRDPATLPATPNTPGDGSLASFDAPSTPLPARADGGTGRTDDPWGAAAFLASIEGTAYGTTPDRLRAGLDALCEEDSVWVSPGLPFVVPLFVGLVVALVVGDLLFLALGAAGVV</sequence>
<dbReference type="EMBL" id="JBHSXM010000001">
    <property type="protein sequence ID" value="MFC6837194.1"/>
    <property type="molecule type" value="Genomic_DNA"/>
</dbReference>
<evidence type="ECO:0000256" key="3">
    <source>
        <dbReference type="ARBA" id="ARBA00022692"/>
    </source>
</evidence>
<evidence type="ECO:0000256" key="4">
    <source>
        <dbReference type="ARBA" id="ARBA00022989"/>
    </source>
</evidence>
<feature type="transmembrane region" description="Helical" evidence="7">
    <location>
        <begin position="73"/>
        <end position="92"/>
    </location>
</feature>
<gene>
    <name evidence="10" type="ORF">ACFQHK_11820</name>
</gene>
<dbReference type="Pfam" id="PF01478">
    <property type="entry name" value="Peptidase_A24"/>
    <property type="match status" value="1"/>
</dbReference>
<feature type="transmembrane region" description="Helical" evidence="7">
    <location>
        <begin position="104"/>
        <end position="125"/>
    </location>
</feature>
<evidence type="ECO:0000256" key="5">
    <source>
        <dbReference type="ARBA" id="ARBA00023136"/>
    </source>
</evidence>
<protein>
    <submittedName>
        <fullName evidence="10">A24 family peptidase</fullName>
        <ecNumber evidence="10">3.4.23.-</ecNumber>
    </submittedName>
</protein>
<dbReference type="GO" id="GO:0005886">
    <property type="term" value="C:plasma membrane"/>
    <property type="evidence" value="ECO:0007669"/>
    <property type="project" value="UniProtKB-SubCell"/>
</dbReference>
<keyword evidence="5 7" id="KW-0472">Membrane</keyword>
<dbReference type="InterPro" id="IPR000045">
    <property type="entry name" value="Prepilin_IV_endopep_pep"/>
</dbReference>
<feature type="domain" description="Prepilin type IV endopeptidase peptidase" evidence="8">
    <location>
        <begin position="22"/>
        <end position="151"/>
    </location>
</feature>
<evidence type="ECO:0000256" key="2">
    <source>
        <dbReference type="ARBA" id="ARBA00022475"/>
    </source>
</evidence>
<evidence type="ECO:0000256" key="7">
    <source>
        <dbReference type="SAM" id="Phobius"/>
    </source>
</evidence>
<feature type="transmembrane region" description="Helical" evidence="7">
    <location>
        <begin position="308"/>
        <end position="333"/>
    </location>
</feature>
<dbReference type="Proteomes" id="UP001596406">
    <property type="component" value="Unassembled WGS sequence"/>
</dbReference>
<keyword evidence="11" id="KW-1185">Reference proteome</keyword>
<dbReference type="InterPro" id="IPR009655">
    <property type="entry name" value="Preflagellin_peptidase_C"/>
</dbReference>
<proteinExistence type="predicted"/>
<dbReference type="AlphaFoldDB" id="A0ABD5UA14"/>
<accession>A0ABD5UA14</accession>
<evidence type="ECO:0000313" key="10">
    <source>
        <dbReference type="EMBL" id="MFC6837194.1"/>
    </source>
</evidence>
<dbReference type="PANTHER" id="PTHR36506">
    <property type="entry name" value="PREFLAGELLIN PEPTIDASE"/>
    <property type="match status" value="1"/>
</dbReference>
<dbReference type="RefSeq" id="WP_304448861.1">
    <property type="nucleotide sequence ID" value="NZ_JARRAH010000001.1"/>
</dbReference>
<feature type="domain" description="Preflagellin peptidase C-terminal" evidence="9">
    <location>
        <begin position="296"/>
        <end position="325"/>
    </location>
</feature>